<gene>
    <name evidence="1" type="ORF">CQA58_06160</name>
</gene>
<sequence>MILDYKSCIFCKSKENDMGNGIFFDIQKKDNAPEFLWIFCYHTHILQEFDILTYGNWEFYPSKLDTSLDFDEIYDSLLAPLKNLYKNKRGLAEIRDMYSGVDFITRVGEFGGGNHIRFYTDESHIKTLKMDICIVDNFDERLLSEEANYPSYLHYIKNISIDFEVLKHIINKIEAFFGLEEGKNHNDCNRN</sequence>
<dbReference type="RefSeq" id="WP_115569852.1">
    <property type="nucleotide sequence ID" value="NZ_NXLV01000012.1"/>
</dbReference>
<evidence type="ECO:0000313" key="1">
    <source>
        <dbReference type="EMBL" id="RDU70190.1"/>
    </source>
</evidence>
<dbReference type="Proteomes" id="UP000257045">
    <property type="component" value="Unassembled WGS sequence"/>
</dbReference>
<dbReference type="AlphaFoldDB" id="A0A3D8IZ07"/>
<organism evidence="1 2">
    <name type="scientific">Helicobacter brantae</name>
    <dbReference type="NCBI Taxonomy" id="375927"/>
    <lineage>
        <taxon>Bacteria</taxon>
        <taxon>Pseudomonadati</taxon>
        <taxon>Campylobacterota</taxon>
        <taxon>Epsilonproteobacteria</taxon>
        <taxon>Campylobacterales</taxon>
        <taxon>Helicobacteraceae</taxon>
        <taxon>Helicobacter</taxon>
    </lineage>
</organism>
<reference evidence="1 2" key="1">
    <citation type="submission" date="2018-04" db="EMBL/GenBank/DDBJ databases">
        <title>Novel Campyloabacter and Helicobacter Species and Strains.</title>
        <authorList>
            <person name="Mannion A.J."/>
            <person name="Shen Z."/>
            <person name="Fox J.G."/>
        </authorList>
    </citation>
    <scope>NUCLEOTIDE SEQUENCE [LARGE SCALE GENOMIC DNA]</scope>
    <source>
        <strain evidence="1 2">MIT 04-9366</strain>
    </source>
</reference>
<comment type="caution">
    <text evidence="1">The sequence shown here is derived from an EMBL/GenBank/DDBJ whole genome shotgun (WGS) entry which is preliminary data.</text>
</comment>
<keyword evidence="2" id="KW-1185">Reference proteome</keyword>
<protein>
    <submittedName>
        <fullName evidence="1">Uncharacterized protein</fullName>
    </submittedName>
</protein>
<proteinExistence type="predicted"/>
<name>A0A3D8IZ07_9HELI</name>
<dbReference type="EMBL" id="NXLV01000012">
    <property type="protein sequence ID" value="RDU70190.1"/>
    <property type="molecule type" value="Genomic_DNA"/>
</dbReference>
<evidence type="ECO:0000313" key="2">
    <source>
        <dbReference type="Proteomes" id="UP000257045"/>
    </source>
</evidence>
<accession>A0A3D8IZ07</accession>